<keyword evidence="4" id="KW-1185">Reference proteome</keyword>
<feature type="chain" id="PRO_5046865553" evidence="1">
    <location>
        <begin position="29"/>
        <end position="246"/>
    </location>
</feature>
<sequence>MTKKIAITQLFGLSCTLFIPIFSQAKQAQPEDTEIWQPVPKQVNPYPIPADAKILFAGENLERWVDEQGKTPSWKVMNGEFHHSGKSKKIFSKDKFCNMQLHVEWRTPEVDQSREGQRRGNSGIKIQNRYEIQILDSYNNPTYVNGQAASIYKQSAPLVNASLPPLTWQSYDIIYQAPSFDTSGEVTSKAYVTVLHNGVLVQNHVELAGSTAFIGQPKYKQHGCDSIQIQFHGSKVSFRNIWLREL</sequence>
<feature type="signal peptide" evidence="1">
    <location>
        <begin position="1"/>
        <end position="28"/>
    </location>
</feature>
<dbReference type="EMBL" id="JAWDIO010000002">
    <property type="protein sequence ID" value="MDU0353409.1"/>
    <property type="molecule type" value="Genomic_DNA"/>
</dbReference>
<reference evidence="3 4" key="1">
    <citation type="submission" date="2023-10" db="EMBL/GenBank/DDBJ databases">
        <title>Glaciecola aquimarina strain GGW-M5 nov., isolated from a coastal seawater.</title>
        <authorList>
            <person name="Bayburt H."/>
            <person name="Kim J.M."/>
            <person name="Choi B.J."/>
            <person name="Jeon C.O."/>
        </authorList>
    </citation>
    <scope>NUCLEOTIDE SEQUENCE [LARGE SCALE GENOMIC DNA]</scope>
    <source>
        <strain evidence="3 4">KCTC 32108</strain>
    </source>
</reference>
<evidence type="ECO:0000256" key="1">
    <source>
        <dbReference type="SAM" id="SignalP"/>
    </source>
</evidence>
<dbReference type="PROSITE" id="PS51257">
    <property type="entry name" value="PROKAR_LIPOPROTEIN"/>
    <property type="match status" value="1"/>
</dbReference>
<accession>A0ABU3STT1</accession>
<protein>
    <submittedName>
        <fullName evidence="3">DUF1080 domain-containing protein</fullName>
    </submittedName>
</protein>
<comment type="caution">
    <text evidence="3">The sequence shown here is derived from an EMBL/GenBank/DDBJ whole genome shotgun (WGS) entry which is preliminary data.</text>
</comment>
<name>A0ABU3STT1_9ALTE</name>
<dbReference type="Proteomes" id="UP001247805">
    <property type="component" value="Unassembled WGS sequence"/>
</dbReference>
<proteinExistence type="predicted"/>
<dbReference type="Gene3D" id="2.60.120.560">
    <property type="entry name" value="Exo-inulinase, domain 1"/>
    <property type="match status" value="1"/>
</dbReference>
<organism evidence="3 4">
    <name type="scientific">Paraglaciecola aquimarina</name>
    <dbReference type="NCBI Taxonomy" id="1235557"/>
    <lineage>
        <taxon>Bacteria</taxon>
        <taxon>Pseudomonadati</taxon>
        <taxon>Pseudomonadota</taxon>
        <taxon>Gammaproteobacteria</taxon>
        <taxon>Alteromonadales</taxon>
        <taxon>Alteromonadaceae</taxon>
        <taxon>Paraglaciecola</taxon>
    </lineage>
</organism>
<feature type="domain" description="3-keto-alpha-glucoside-1,2-lyase/3-keto-2-hydroxy-glucal hydratase" evidence="2">
    <location>
        <begin position="52"/>
        <end position="244"/>
    </location>
</feature>
<evidence type="ECO:0000313" key="3">
    <source>
        <dbReference type="EMBL" id="MDU0353409.1"/>
    </source>
</evidence>
<evidence type="ECO:0000259" key="2">
    <source>
        <dbReference type="Pfam" id="PF06439"/>
    </source>
</evidence>
<evidence type="ECO:0000313" key="4">
    <source>
        <dbReference type="Proteomes" id="UP001247805"/>
    </source>
</evidence>
<gene>
    <name evidence="3" type="ORF">RS130_05215</name>
</gene>
<dbReference type="InterPro" id="IPR010496">
    <property type="entry name" value="AL/BT2_dom"/>
</dbReference>
<dbReference type="RefSeq" id="WP_316025087.1">
    <property type="nucleotide sequence ID" value="NZ_JAWDIO010000002.1"/>
</dbReference>
<dbReference type="Pfam" id="PF06439">
    <property type="entry name" value="3keto-disac_hyd"/>
    <property type="match status" value="1"/>
</dbReference>
<keyword evidence="1" id="KW-0732">Signal</keyword>